<evidence type="ECO:0000313" key="2">
    <source>
        <dbReference type="Proteomes" id="UP000233551"/>
    </source>
</evidence>
<dbReference type="Proteomes" id="UP000233551">
    <property type="component" value="Unassembled WGS sequence"/>
</dbReference>
<comment type="caution">
    <text evidence="1">The sequence shown here is derived from an EMBL/GenBank/DDBJ whole genome shotgun (WGS) entry which is preliminary data.</text>
</comment>
<name>A0A2I0I5J3_PUNGR</name>
<protein>
    <submittedName>
        <fullName evidence="1">Uncharacterized protein</fullName>
    </submittedName>
</protein>
<evidence type="ECO:0000313" key="1">
    <source>
        <dbReference type="EMBL" id="PKI38940.1"/>
    </source>
</evidence>
<keyword evidence="2" id="KW-1185">Reference proteome</keyword>
<organism evidence="1 2">
    <name type="scientific">Punica granatum</name>
    <name type="common">Pomegranate</name>
    <dbReference type="NCBI Taxonomy" id="22663"/>
    <lineage>
        <taxon>Eukaryota</taxon>
        <taxon>Viridiplantae</taxon>
        <taxon>Streptophyta</taxon>
        <taxon>Embryophyta</taxon>
        <taxon>Tracheophyta</taxon>
        <taxon>Spermatophyta</taxon>
        <taxon>Magnoliopsida</taxon>
        <taxon>eudicotyledons</taxon>
        <taxon>Gunneridae</taxon>
        <taxon>Pentapetalae</taxon>
        <taxon>rosids</taxon>
        <taxon>malvids</taxon>
        <taxon>Myrtales</taxon>
        <taxon>Lythraceae</taxon>
        <taxon>Punica</taxon>
    </lineage>
</organism>
<dbReference type="EMBL" id="PGOL01003953">
    <property type="protein sequence ID" value="PKI38940.1"/>
    <property type="molecule type" value="Genomic_DNA"/>
</dbReference>
<gene>
    <name evidence="1" type="ORF">CRG98_040672</name>
</gene>
<dbReference type="AlphaFoldDB" id="A0A2I0I5J3"/>
<accession>A0A2I0I5J3</accession>
<proteinExistence type="predicted"/>
<sequence length="162" mass="17163">MGPFSGSGSTRETKTNSERQSETCSLVLLVLGCVQACFRPRDAHSSKLGRTAGRARVCTGAAGRQTLGWMRGNASKRPGQARASRQAGCWGRADVHACRGRLGRTVARECAVTGAGARSDGRAGTIRRQMCASGCAQVSPSVWTGRLVTGALFTRKHELNLK</sequence>
<reference evidence="1 2" key="1">
    <citation type="submission" date="2017-11" db="EMBL/GenBank/DDBJ databases">
        <title>De-novo sequencing of pomegranate (Punica granatum L.) genome.</title>
        <authorList>
            <person name="Akparov Z."/>
            <person name="Amiraslanov A."/>
            <person name="Hajiyeva S."/>
            <person name="Abbasov M."/>
            <person name="Kaur K."/>
            <person name="Hamwieh A."/>
            <person name="Solovyev V."/>
            <person name="Salamov A."/>
            <person name="Braich B."/>
            <person name="Kosarev P."/>
            <person name="Mahmoud A."/>
            <person name="Hajiyev E."/>
            <person name="Babayeva S."/>
            <person name="Izzatullayeva V."/>
            <person name="Mammadov A."/>
            <person name="Mammadov A."/>
            <person name="Sharifova S."/>
            <person name="Ojaghi J."/>
            <person name="Eynullazada K."/>
            <person name="Bayramov B."/>
            <person name="Abdulazimova A."/>
            <person name="Shahmuradov I."/>
        </authorList>
    </citation>
    <scope>NUCLEOTIDE SEQUENCE [LARGE SCALE GENOMIC DNA]</scope>
    <source>
        <strain evidence="2">cv. AG2017</strain>
        <tissue evidence="1">Leaf</tissue>
    </source>
</reference>